<dbReference type="Pfam" id="PF02515">
    <property type="entry name" value="CoA_transf_3"/>
    <property type="match status" value="1"/>
</dbReference>
<dbReference type="EMBL" id="JAERQM010000001">
    <property type="protein sequence ID" value="MBU8542432.1"/>
    <property type="molecule type" value="Genomic_DNA"/>
</dbReference>
<dbReference type="PANTHER" id="PTHR48207">
    <property type="entry name" value="SUCCINATE--HYDROXYMETHYLGLUTARATE COA-TRANSFERASE"/>
    <property type="match status" value="1"/>
</dbReference>
<dbReference type="GO" id="GO:0016740">
    <property type="term" value="F:transferase activity"/>
    <property type="evidence" value="ECO:0007669"/>
    <property type="project" value="UniProtKB-KW"/>
</dbReference>
<gene>
    <name evidence="1" type="ORF">JJQ90_01865</name>
</gene>
<dbReference type="RefSeq" id="WP_216872764.1">
    <property type="nucleotide sequence ID" value="NZ_JAERQM010000001.1"/>
</dbReference>
<proteinExistence type="predicted"/>
<name>A0ABS6H196_9PROT</name>
<evidence type="ECO:0000313" key="2">
    <source>
        <dbReference type="Proteomes" id="UP000689967"/>
    </source>
</evidence>
<reference evidence="1 2" key="1">
    <citation type="submission" date="2021-01" db="EMBL/GenBank/DDBJ databases">
        <title>Roseomonas sp. nov, a bacterium isolated from an oil production mixture in Yumen Oilfield.</title>
        <authorList>
            <person name="Wu D."/>
        </authorList>
    </citation>
    <scope>NUCLEOTIDE SEQUENCE [LARGE SCALE GENOMIC DNA]</scope>
    <source>
        <strain evidence="1 2">ROY-5-3</strain>
    </source>
</reference>
<sequence length="400" mass="42363">MSALPKIRVLDMTRVFAGPFCAQMLGDFGAEVVKIEQPGGGDDVRRMGFRKVGEDGKPVGETSSFLAMNRNKRSIALDIAKPEGAALLRAMAAQADVFIENFKTGGLRKYGLDFAALAEVNPKLVYCSITGFGQTGPYAALPGYDPIFQAMSGLMSVTGNADGQPGAGPAVVGYSVSDINAGLYATIAILAALHHRDTVSGKGQHIDLALLDAQVAAHAHIAMNHLVSGRMPVRAGTASQINTPWQAFSTADRPLMVAVGNDRQFANLCQVLGVPADPRFATNPQRMANRDVLLPLLQDAFLKRGAQDWMDALNAVGVSSGPINDFGAVAEDPQIRHRGLFTELPDGAPTIANPVRFSDTPVRYERPPPALGAHTAEVLAEWLGTDAAEAERLKQAGVVA</sequence>
<dbReference type="PANTHER" id="PTHR48207:SF3">
    <property type="entry name" value="SUCCINATE--HYDROXYMETHYLGLUTARATE COA-TRANSFERASE"/>
    <property type="match status" value="1"/>
</dbReference>
<comment type="caution">
    <text evidence="1">The sequence shown here is derived from an EMBL/GenBank/DDBJ whole genome shotgun (WGS) entry which is preliminary data.</text>
</comment>
<dbReference type="InterPro" id="IPR050483">
    <property type="entry name" value="CoA-transferase_III_domain"/>
</dbReference>
<evidence type="ECO:0000313" key="1">
    <source>
        <dbReference type="EMBL" id="MBU8542432.1"/>
    </source>
</evidence>
<dbReference type="InterPro" id="IPR003673">
    <property type="entry name" value="CoA-Trfase_fam_III"/>
</dbReference>
<protein>
    <submittedName>
        <fullName evidence="1">CoA transferase</fullName>
    </submittedName>
</protein>
<accession>A0ABS6H196</accession>
<dbReference type="Proteomes" id="UP000689967">
    <property type="component" value="Unassembled WGS sequence"/>
</dbReference>
<keyword evidence="1" id="KW-0808">Transferase</keyword>
<keyword evidence="2" id="KW-1185">Reference proteome</keyword>
<organism evidence="1 2">
    <name type="scientific">Falsiroseomonas oleicola</name>
    <dbReference type="NCBI Taxonomy" id="2801474"/>
    <lineage>
        <taxon>Bacteria</taxon>
        <taxon>Pseudomonadati</taxon>
        <taxon>Pseudomonadota</taxon>
        <taxon>Alphaproteobacteria</taxon>
        <taxon>Acetobacterales</taxon>
        <taxon>Roseomonadaceae</taxon>
        <taxon>Falsiroseomonas</taxon>
    </lineage>
</organism>